<dbReference type="PANTHER" id="PTHR30346:SF0">
    <property type="entry name" value="HCA OPERON TRANSCRIPTIONAL ACTIVATOR HCAR"/>
    <property type="match status" value="1"/>
</dbReference>
<dbReference type="Pfam" id="PF03466">
    <property type="entry name" value="LysR_substrate"/>
    <property type="match status" value="1"/>
</dbReference>
<dbReference type="EMBL" id="JAJMLW010000003">
    <property type="protein sequence ID" value="MCI2242607.1"/>
    <property type="molecule type" value="Genomic_DNA"/>
</dbReference>
<dbReference type="CDD" id="cd05466">
    <property type="entry name" value="PBP2_LTTR_substrate"/>
    <property type="match status" value="1"/>
</dbReference>
<dbReference type="PROSITE" id="PS50931">
    <property type="entry name" value="HTH_LYSR"/>
    <property type="match status" value="1"/>
</dbReference>
<proteinExistence type="inferred from homology"/>
<dbReference type="Gene3D" id="3.40.190.290">
    <property type="match status" value="1"/>
</dbReference>
<evidence type="ECO:0000256" key="4">
    <source>
        <dbReference type="ARBA" id="ARBA00023163"/>
    </source>
</evidence>
<evidence type="ECO:0000256" key="2">
    <source>
        <dbReference type="ARBA" id="ARBA00023015"/>
    </source>
</evidence>
<dbReference type="Gene3D" id="1.10.10.10">
    <property type="entry name" value="Winged helix-like DNA-binding domain superfamily/Winged helix DNA-binding domain"/>
    <property type="match status" value="1"/>
</dbReference>
<keyword evidence="7" id="KW-1185">Reference proteome</keyword>
<accession>A0ABS9WIA1</accession>
<keyword evidence="4" id="KW-0804">Transcription</keyword>
<dbReference type="PRINTS" id="PR00039">
    <property type="entry name" value="HTHLYSR"/>
</dbReference>
<sequence length="328" mass="37986">MKIDSLYEYIVLTHYLNFTTAAANLHTSQPNLSKHILELEQELGVDLLKRGKRLELTPAGTAFLEDAIQIHHAYKDALRRAREIASHDIVELVVQEPYVMDAMSEILFKSVMRFKRENPYVLTKYYQEKGKKSVELLEQGKIDIALTVDCNSIEWIEQVSEKKNLIFFPVIQEQLHVWLWDHHPLARRDAVTLEDLLHVPINMTATRSFDPMRYAVLDLFQKSVGARPNLQTYSNDSLNEFFMNTQDRNAVFLVSEAMARSQLLGMHYDMVSLPIDDERARITSYLLFRSDYQKLAIDRFLETVERVVADNIERSATASYLGDITVEL</sequence>
<evidence type="ECO:0000259" key="5">
    <source>
        <dbReference type="PROSITE" id="PS50931"/>
    </source>
</evidence>
<keyword evidence="3" id="KW-0238">DNA-binding</keyword>
<feature type="domain" description="HTH lysR-type" evidence="5">
    <location>
        <begin position="1"/>
        <end position="57"/>
    </location>
</feature>
<dbReference type="SUPFAM" id="SSF46785">
    <property type="entry name" value="Winged helix' DNA-binding domain"/>
    <property type="match status" value="1"/>
</dbReference>
<evidence type="ECO:0000313" key="7">
    <source>
        <dbReference type="Proteomes" id="UP001430755"/>
    </source>
</evidence>
<comment type="caution">
    <text evidence="6">The sequence shown here is derived from an EMBL/GenBank/DDBJ whole genome shotgun (WGS) entry which is preliminary data.</text>
</comment>
<dbReference type="InterPro" id="IPR036388">
    <property type="entry name" value="WH-like_DNA-bd_sf"/>
</dbReference>
<evidence type="ECO:0000256" key="3">
    <source>
        <dbReference type="ARBA" id="ARBA00023125"/>
    </source>
</evidence>
<dbReference type="Proteomes" id="UP001430755">
    <property type="component" value="Unassembled WGS sequence"/>
</dbReference>
<keyword evidence="2" id="KW-0805">Transcription regulation</keyword>
<evidence type="ECO:0000313" key="6">
    <source>
        <dbReference type="EMBL" id="MCI2242607.1"/>
    </source>
</evidence>
<comment type="similarity">
    <text evidence="1">Belongs to the LysR transcriptional regulatory family.</text>
</comment>
<reference evidence="6" key="1">
    <citation type="submission" date="2021-11" db="EMBL/GenBank/DDBJ databases">
        <title>A Novel Adlercreutzia Species, isolated from a Allomyrina dichotoma larva feces.</title>
        <authorList>
            <person name="Suh M.K."/>
        </authorList>
    </citation>
    <scope>NUCLEOTIDE SEQUENCE</scope>
    <source>
        <strain evidence="6">JBNU-10</strain>
    </source>
</reference>
<protein>
    <submittedName>
        <fullName evidence="6">LysR family transcriptional regulator</fullName>
    </submittedName>
</protein>
<dbReference type="Pfam" id="PF00126">
    <property type="entry name" value="HTH_1"/>
    <property type="match status" value="1"/>
</dbReference>
<dbReference type="SUPFAM" id="SSF53850">
    <property type="entry name" value="Periplasmic binding protein-like II"/>
    <property type="match status" value="1"/>
</dbReference>
<dbReference type="InterPro" id="IPR000847">
    <property type="entry name" value="LysR_HTH_N"/>
</dbReference>
<organism evidence="6 7">
    <name type="scientific">Adlercreutzia faecimuris</name>
    <dbReference type="NCBI Taxonomy" id="2897341"/>
    <lineage>
        <taxon>Bacteria</taxon>
        <taxon>Bacillati</taxon>
        <taxon>Actinomycetota</taxon>
        <taxon>Coriobacteriia</taxon>
        <taxon>Eggerthellales</taxon>
        <taxon>Eggerthellaceae</taxon>
        <taxon>Adlercreutzia</taxon>
    </lineage>
</organism>
<evidence type="ECO:0000256" key="1">
    <source>
        <dbReference type="ARBA" id="ARBA00009437"/>
    </source>
</evidence>
<dbReference type="InterPro" id="IPR005119">
    <property type="entry name" value="LysR_subst-bd"/>
</dbReference>
<dbReference type="RefSeq" id="WP_242166034.1">
    <property type="nucleotide sequence ID" value="NZ_JAJMLW010000003.1"/>
</dbReference>
<dbReference type="PANTHER" id="PTHR30346">
    <property type="entry name" value="TRANSCRIPTIONAL DUAL REGULATOR HCAR-RELATED"/>
    <property type="match status" value="1"/>
</dbReference>
<gene>
    <name evidence="6" type="ORF">LPT13_09615</name>
</gene>
<name>A0ABS9WIA1_9ACTN</name>
<dbReference type="InterPro" id="IPR036390">
    <property type="entry name" value="WH_DNA-bd_sf"/>
</dbReference>